<dbReference type="InterPro" id="IPR035396">
    <property type="entry name" value="Bac_rhamnosid6H"/>
</dbReference>
<evidence type="ECO:0000259" key="7">
    <source>
        <dbReference type="Pfam" id="PF17389"/>
    </source>
</evidence>
<dbReference type="EC" id="3.2.1.40" evidence="2"/>
<dbReference type="InterPro" id="IPR016007">
    <property type="entry name" value="Alpha_rhamnosid"/>
</dbReference>
<keyword evidence="10" id="KW-1185">Reference proteome</keyword>
<keyword evidence="4" id="KW-0732">Signal</keyword>
<dbReference type="OrthoDB" id="9766741at2"/>
<dbReference type="Proteomes" id="UP000321436">
    <property type="component" value="Unassembled WGS sequence"/>
</dbReference>
<dbReference type="InterPro" id="IPR008928">
    <property type="entry name" value="6-hairpin_glycosidase_sf"/>
</dbReference>
<dbReference type="InterPro" id="IPR013783">
    <property type="entry name" value="Ig-like_fold"/>
</dbReference>
<evidence type="ECO:0000256" key="1">
    <source>
        <dbReference type="ARBA" id="ARBA00001445"/>
    </source>
</evidence>
<evidence type="ECO:0000259" key="5">
    <source>
        <dbReference type="Pfam" id="PF05592"/>
    </source>
</evidence>
<dbReference type="EMBL" id="BKAU01000004">
    <property type="protein sequence ID" value="GEP97057.1"/>
    <property type="molecule type" value="Genomic_DNA"/>
</dbReference>
<dbReference type="Gene3D" id="2.60.40.10">
    <property type="entry name" value="Immunoglobulins"/>
    <property type="match status" value="1"/>
</dbReference>
<evidence type="ECO:0000313" key="10">
    <source>
        <dbReference type="Proteomes" id="UP000321436"/>
    </source>
</evidence>
<evidence type="ECO:0000313" key="9">
    <source>
        <dbReference type="EMBL" id="GEP97057.1"/>
    </source>
</evidence>
<comment type="caution">
    <text evidence="9">The sequence shown here is derived from an EMBL/GenBank/DDBJ whole genome shotgun (WGS) entry which is preliminary data.</text>
</comment>
<dbReference type="Pfam" id="PF05592">
    <property type="entry name" value="Bac_rhamnosid"/>
    <property type="match status" value="1"/>
</dbReference>
<dbReference type="SUPFAM" id="SSF48208">
    <property type="entry name" value="Six-hairpin glycosidases"/>
    <property type="match status" value="1"/>
</dbReference>
<keyword evidence="3" id="KW-0378">Hydrolase</keyword>
<comment type="catalytic activity">
    <reaction evidence="1">
        <text>Hydrolysis of terminal non-reducing alpha-L-rhamnose residues in alpha-L-rhamnosides.</text>
        <dbReference type="EC" id="3.2.1.40"/>
    </reaction>
</comment>
<protein>
    <recommendedName>
        <fullName evidence="2">alpha-L-rhamnosidase</fullName>
        <ecNumber evidence="2">3.2.1.40</ecNumber>
    </recommendedName>
</protein>
<feature type="domain" description="Alpha-L-rhamnosidase C-terminal" evidence="8">
    <location>
        <begin position="775"/>
        <end position="850"/>
    </location>
</feature>
<dbReference type="Pfam" id="PF08531">
    <property type="entry name" value="Bac_rhamnosid_N"/>
    <property type="match status" value="1"/>
</dbReference>
<dbReference type="GO" id="GO:0005975">
    <property type="term" value="P:carbohydrate metabolic process"/>
    <property type="evidence" value="ECO:0007669"/>
    <property type="project" value="InterPro"/>
</dbReference>
<dbReference type="PIRSF" id="PIRSF010631">
    <property type="entry name" value="A-rhamnsds"/>
    <property type="match status" value="1"/>
</dbReference>
<organism evidence="9 10">
    <name type="scientific">Chitinophaga cymbidii</name>
    <dbReference type="NCBI Taxonomy" id="1096750"/>
    <lineage>
        <taxon>Bacteria</taxon>
        <taxon>Pseudomonadati</taxon>
        <taxon>Bacteroidota</taxon>
        <taxon>Chitinophagia</taxon>
        <taxon>Chitinophagales</taxon>
        <taxon>Chitinophagaceae</taxon>
        <taxon>Chitinophaga</taxon>
    </lineage>
</organism>
<dbReference type="Gene3D" id="2.60.120.260">
    <property type="entry name" value="Galactose-binding domain-like"/>
    <property type="match status" value="2"/>
</dbReference>
<feature type="domain" description="Alpha-L-rhamnosidase concanavalin-like" evidence="5">
    <location>
        <begin position="344"/>
        <end position="430"/>
    </location>
</feature>
<dbReference type="RefSeq" id="WP_146864273.1">
    <property type="nucleotide sequence ID" value="NZ_BKAU01000004.1"/>
</dbReference>
<evidence type="ECO:0000256" key="3">
    <source>
        <dbReference type="ARBA" id="ARBA00022801"/>
    </source>
</evidence>
<dbReference type="InterPro" id="IPR008902">
    <property type="entry name" value="Rhamnosid_concanavalin"/>
</dbReference>
<dbReference type="InterPro" id="IPR035398">
    <property type="entry name" value="Bac_rhamnosid_C"/>
</dbReference>
<evidence type="ECO:0000256" key="2">
    <source>
        <dbReference type="ARBA" id="ARBA00012652"/>
    </source>
</evidence>
<feature type="domain" description="Bacterial alpha-L-rhamnosidase N-terminal" evidence="6">
    <location>
        <begin position="167"/>
        <end position="327"/>
    </location>
</feature>
<gene>
    <name evidence="9" type="ORF">CCY01nite_33170</name>
</gene>
<reference evidence="9 10" key="1">
    <citation type="submission" date="2019-07" db="EMBL/GenBank/DDBJ databases">
        <title>Whole genome shotgun sequence of Chitinophaga cymbidii NBRC 109752.</title>
        <authorList>
            <person name="Hosoyama A."/>
            <person name="Uohara A."/>
            <person name="Ohji S."/>
            <person name="Ichikawa N."/>
        </authorList>
    </citation>
    <scope>NUCLEOTIDE SEQUENCE [LARGE SCALE GENOMIC DNA]</scope>
    <source>
        <strain evidence="9 10">NBRC 109752</strain>
    </source>
</reference>
<dbReference type="Pfam" id="PF25788">
    <property type="entry name" value="Ig_Rha78A_N"/>
    <property type="match status" value="1"/>
</dbReference>
<dbReference type="SUPFAM" id="SSF49785">
    <property type="entry name" value="Galactose-binding domain-like"/>
    <property type="match status" value="1"/>
</dbReference>
<dbReference type="GO" id="GO:0030596">
    <property type="term" value="F:alpha-L-rhamnosidase activity"/>
    <property type="evidence" value="ECO:0007669"/>
    <property type="project" value="UniProtKB-EC"/>
</dbReference>
<dbReference type="Pfam" id="PF17390">
    <property type="entry name" value="Bac_rhamnosid_C"/>
    <property type="match status" value="1"/>
</dbReference>
<dbReference type="PANTHER" id="PTHR33307:SF6">
    <property type="entry name" value="ALPHA-RHAMNOSIDASE (EUROFUNG)-RELATED"/>
    <property type="match status" value="1"/>
</dbReference>
<proteinExistence type="predicted"/>
<feature type="chain" id="PRO_5021893500" description="alpha-L-rhamnosidase" evidence="4">
    <location>
        <begin position="20"/>
        <end position="885"/>
    </location>
</feature>
<dbReference type="Pfam" id="PF17389">
    <property type="entry name" value="Bac_rhamnosid6H"/>
    <property type="match status" value="1"/>
</dbReference>
<name>A0A512RMY2_9BACT</name>
<dbReference type="InterPro" id="IPR012341">
    <property type="entry name" value="6hp_glycosidase-like_sf"/>
</dbReference>
<evidence type="ECO:0000259" key="6">
    <source>
        <dbReference type="Pfam" id="PF08531"/>
    </source>
</evidence>
<dbReference type="InterPro" id="IPR008979">
    <property type="entry name" value="Galactose-bd-like_sf"/>
</dbReference>
<dbReference type="Gene3D" id="2.60.420.10">
    <property type="entry name" value="Maltose phosphorylase, domain 3"/>
    <property type="match status" value="1"/>
</dbReference>
<dbReference type="InterPro" id="IPR013737">
    <property type="entry name" value="Bac_rhamnosid_N"/>
</dbReference>
<evidence type="ECO:0000256" key="4">
    <source>
        <dbReference type="SAM" id="SignalP"/>
    </source>
</evidence>
<sequence length="885" mass="99533">MIKTCILFAGLAFALPAFAQSTMEVTDLRCEYMTDPLGIDVQTPRFNWKLTDKEHTRGQKQTAYHILVASSKALLDKNRGDIWDSGEVTSDQSSLVPFKGAALRANQDCYWKVRTRDKDGHTTAWSAAARFSMGLLQPSDWKGAWIKHPDAAKENHIWYRRNFTLGKVNTAFVHVASMGYHELYINGRKADNRVLAPALTRLDKRVMYVTYDIAGLLREGNNTIAIWYGPGWSRNEFFGRIIFPSLRAQLNAEDFVLATDASWKCQVSSSKNTGNNTYEDHGAECVDARQYLADWNTTGFDDSKWPHAVETGHKVALSAHIMEPARIIDTVTAKTVTDTLKGIYKVDLGKNFTGWVEVKLKGMAAGDSVRIMVADDPETVQDWAQGNIYICKGGGEETFRNRFNYIAGRYINISGLKNKPPLNSVKGYVIATDIERTGHFSCSNTLFNKIYETDLWTYRMCTTEGYTADCPHRERLGYGEEVFATAWGIGMPNYNVGAFYTKHVRDWSDVQEPNGWIHHTAPQWNEHYGGPMWSSAGLNVAWEFYRTYGDKKILEANYPSSKKWLEFLHTKSQFGLLEAFFGGGKFLGDWAAPGGRKEFGGTPEATFFNNCVYAMNLETMINIAGILGHQQDAILYTKRLRFLKTRINAQFFDPALNIYMNGDQVQTAFPLMTGIVPEKLYAPVLAGFREKITAPDAYFDMGSSGLPVLLKFLIEDKEYDEAFSRILSKTNEPSYGYFLEMDETTWPEYWSVNVTSKIHTCFTGIASWFIKSLAGIRPDPEHPGYQSFIIKPSPVSNVSHAEAETASLYGIIKSSWQKENGRFRLNVTVPVNAQATVYFPASAGERITEGGRDISSIKEIKVIGKKDGRLLVKVPAGQYVFVAGR</sequence>
<feature type="domain" description="Alpha-L-rhamnosidase six-hairpin glycosidase" evidence="7">
    <location>
        <begin position="435"/>
        <end position="772"/>
    </location>
</feature>
<dbReference type="PANTHER" id="PTHR33307">
    <property type="entry name" value="ALPHA-RHAMNOSIDASE (EUROFUNG)"/>
    <property type="match status" value="1"/>
</dbReference>
<evidence type="ECO:0000259" key="8">
    <source>
        <dbReference type="Pfam" id="PF17390"/>
    </source>
</evidence>
<dbReference type="AlphaFoldDB" id="A0A512RMY2"/>
<dbReference type="Gene3D" id="1.50.10.10">
    <property type="match status" value="1"/>
</dbReference>
<accession>A0A512RMY2</accession>
<feature type="signal peptide" evidence="4">
    <location>
        <begin position="1"/>
        <end position="19"/>
    </location>
</feature>